<dbReference type="EMBL" id="KE561209">
    <property type="protein sequence ID" value="EPZ31743.1"/>
    <property type="molecule type" value="Genomic_DNA"/>
</dbReference>
<evidence type="ECO:0000313" key="1">
    <source>
        <dbReference type="EMBL" id="EPZ31743.1"/>
    </source>
</evidence>
<sequence length="261" mass="30218">MKVFSSVFIFKLQFQKKNQGLENLEREKLVERIKLMIKSEVLEDKQFAIRWIGLELYNSLANDSSKQRMQLERDFLCVTAGSTKEEKVFYASVVEQFGLLYRLTPNTNPLVTKKFYQILSSYIGRLITLSDELLIVKAAYLLYKLFLIPMKDPGPNAPFYETNFYVCKDSISRLDFSILFSLYYRLDSLRHQSEKIIALVMLIFNMSSKKFNMSKEGALINDLINNTGIIGLYGSKLILGLKDEDFQGNPLIELQKINKPL</sequence>
<protein>
    <submittedName>
        <fullName evidence="1">Uncharacterized protein</fullName>
    </submittedName>
</protein>
<evidence type="ECO:0000313" key="2">
    <source>
        <dbReference type="Proteomes" id="UP000030755"/>
    </source>
</evidence>
<gene>
    <name evidence="1" type="ORF">O9G_000222</name>
</gene>
<dbReference type="HOGENOM" id="CLU_1066185_0_0_1"/>
<accession>A0A075AT98</accession>
<reference evidence="1 2" key="1">
    <citation type="journal article" date="2013" name="Curr. Biol.">
        <title>Shared signatures of parasitism and phylogenomics unite Cryptomycota and microsporidia.</title>
        <authorList>
            <person name="James T.Y."/>
            <person name="Pelin A."/>
            <person name="Bonen L."/>
            <person name="Ahrendt S."/>
            <person name="Sain D."/>
            <person name="Corradi N."/>
            <person name="Stajich J.E."/>
        </authorList>
    </citation>
    <scope>NUCLEOTIDE SEQUENCE [LARGE SCALE GENOMIC DNA]</scope>
    <source>
        <strain evidence="1 2">CSF55</strain>
    </source>
</reference>
<dbReference type="AlphaFoldDB" id="A0A075AT98"/>
<dbReference type="Proteomes" id="UP000030755">
    <property type="component" value="Unassembled WGS sequence"/>
</dbReference>
<proteinExistence type="predicted"/>
<organism evidence="1 2">
    <name type="scientific">Rozella allomycis (strain CSF55)</name>
    <dbReference type="NCBI Taxonomy" id="988480"/>
    <lineage>
        <taxon>Eukaryota</taxon>
        <taxon>Fungi</taxon>
        <taxon>Fungi incertae sedis</taxon>
        <taxon>Cryptomycota</taxon>
        <taxon>Cryptomycota incertae sedis</taxon>
        <taxon>Rozella</taxon>
    </lineage>
</organism>
<name>A0A075AT98_ROZAC</name>
<keyword evidence="2" id="KW-1185">Reference proteome</keyword>